<dbReference type="AlphaFoldDB" id="A0A2W1NT01"/>
<gene>
    <name evidence="4" type="ORF">DNU06_04095</name>
</gene>
<keyword evidence="5" id="KW-1185">Reference proteome</keyword>
<dbReference type="OrthoDB" id="1489153at2"/>
<sequence>MKNYFLLLSILVSCILNAQPFMVQDVNLITNAPFPPLASNYFNANSAEVFRGYNKNAWYNNWYYYAFNDGVHGNELWKTDGDTCMLVKNTHTGSFTMGNGQQNPYGINPDVLQVFNGMLYFRGEDTTNATYGLDTKLWMYDGMDVSMVHDFEYHTNLKSNLLIHNNLLYFILNDSLIAYDGNAYTALAMPSNFDLGSSHQFYLKSYQNEIYFIGGDLNDNSTAETHFKYFWKYDGTSIIKIQNNIPIQNMVGGMPVFDNNYIGEYNNQLVVVAYDTIHGQELKTFDGLNLALISDLYPGDSRGVSSDFISFQGKLLFLGNNGVHGTDLWEYDGVNINMVHNFNANDTLINLRGSFEIFNDKLYFAAIDSSLSNNIELFQYDGSQVQMVRSLFSGSDYFYNPSTLKKAGPYLYFTALDSAQGIELWRLEDCEIQNTATTNEVSCGPYWNGNEWLHDWIAIDTLMNVCNGDSILTTHYAYHPINTTVSQNGFTLTVADSSYNYQWITCDNGNAIPGAVSPSYSPTENGNYAVIFTDLISGCKDTSTCQTIVGLSVENWMKENFQLYPNPIIDQRFILSGKEVRNVSQINVYNALGQAIPFLWNKESPNSFEIELLASQKGIYYLRLLMDKEVFTFKIQQ</sequence>
<dbReference type="Pfam" id="PF18962">
    <property type="entry name" value="Por_Secre_tail"/>
    <property type="match status" value="1"/>
</dbReference>
<evidence type="ECO:0000313" key="4">
    <source>
        <dbReference type="EMBL" id="PZE17808.1"/>
    </source>
</evidence>
<dbReference type="RefSeq" id="WP_111061959.1">
    <property type="nucleotide sequence ID" value="NZ_JBHUCU010000002.1"/>
</dbReference>
<dbReference type="Proteomes" id="UP000249248">
    <property type="component" value="Unassembled WGS sequence"/>
</dbReference>
<dbReference type="InterPro" id="IPR026444">
    <property type="entry name" value="Secre_tail"/>
</dbReference>
<reference evidence="4 5" key="1">
    <citation type="submission" date="2018-06" db="EMBL/GenBank/DDBJ databases">
        <title>The draft genome sequence of Crocinitomix sp. SM1701.</title>
        <authorList>
            <person name="Zhang X."/>
        </authorList>
    </citation>
    <scope>NUCLEOTIDE SEQUENCE [LARGE SCALE GENOMIC DNA]</scope>
    <source>
        <strain evidence="4 5">SM1701</strain>
    </source>
</reference>
<feature type="signal peptide" evidence="2">
    <location>
        <begin position="1"/>
        <end position="18"/>
    </location>
</feature>
<dbReference type="EMBL" id="QKSB01000002">
    <property type="protein sequence ID" value="PZE17808.1"/>
    <property type="molecule type" value="Genomic_DNA"/>
</dbReference>
<evidence type="ECO:0000256" key="2">
    <source>
        <dbReference type="SAM" id="SignalP"/>
    </source>
</evidence>
<organism evidence="4 5">
    <name type="scientific">Putridiphycobacter roseus</name>
    <dbReference type="NCBI Taxonomy" id="2219161"/>
    <lineage>
        <taxon>Bacteria</taxon>
        <taxon>Pseudomonadati</taxon>
        <taxon>Bacteroidota</taxon>
        <taxon>Flavobacteriia</taxon>
        <taxon>Flavobacteriales</taxon>
        <taxon>Crocinitomicaceae</taxon>
        <taxon>Putridiphycobacter</taxon>
    </lineage>
</organism>
<dbReference type="NCBIfam" id="TIGR04183">
    <property type="entry name" value="Por_Secre_tail"/>
    <property type="match status" value="1"/>
</dbReference>
<proteinExistence type="predicted"/>
<accession>A0A2W1NT01</accession>
<protein>
    <recommendedName>
        <fullName evidence="3">Secretion system C-terminal sorting domain-containing protein</fullName>
    </recommendedName>
</protein>
<comment type="caution">
    <text evidence="4">The sequence shown here is derived from an EMBL/GenBank/DDBJ whole genome shotgun (WGS) entry which is preliminary data.</text>
</comment>
<evidence type="ECO:0000313" key="5">
    <source>
        <dbReference type="Proteomes" id="UP000249248"/>
    </source>
</evidence>
<name>A0A2W1NT01_9FLAO</name>
<evidence type="ECO:0000259" key="3">
    <source>
        <dbReference type="Pfam" id="PF18962"/>
    </source>
</evidence>
<feature type="domain" description="Secretion system C-terminal sorting" evidence="3">
    <location>
        <begin position="563"/>
        <end position="632"/>
    </location>
</feature>
<evidence type="ECO:0000256" key="1">
    <source>
        <dbReference type="ARBA" id="ARBA00022729"/>
    </source>
</evidence>
<keyword evidence="1 2" id="KW-0732">Signal</keyword>
<feature type="chain" id="PRO_5016140515" description="Secretion system C-terminal sorting domain-containing protein" evidence="2">
    <location>
        <begin position="19"/>
        <end position="637"/>
    </location>
</feature>